<gene>
    <name evidence="7" type="ORF">CRI93_04180</name>
</gene>
<dbReference type="EMBL" id="PDEP01000003">
    <property type="protein sequence ID" value="PEN08319.1"/>
    <property type="molecule type" value="Genomic_DNA"/>
</dbReference>
<evidence type="ECO:0000259" key="6">
    <source>
        <dbReference type="PROSITE" id="PS50106"/>
    </source>
</evidence>
<dbReference type="SMART" id="SM00228">
    <property type="entry name" value="PDZ"/>
    <property type="match status" value="1"/>
</dbReference>
<evidence type="ECO:0000313" key="7">
    <source>
        <dbReference type="EMBL" id="PEN08319.1"/>
    </source>
</evidence>
<dbReference type="NCBIfam" id="TIGR00225">
    <property type="entry name" value="prc"/>
    <property type="match status" value="1"/>
</dbReference>
<evidence type="ECO:0000256" key="3">
    <source>
        <dbReference type="ARBA" id="ARBA00022801"/>
    </source>
</evidence>
<dbReference type="RefSeq" id="WP_098061358.1">
    <property type="nucleotide sequence ID" value="NZ_PDEP01000003.1"/>
</dbReference>
<dbReference type="Gene3D" id="3.30.750.44">
    <property type="match status" value="1"/>
</dbReference>
<dbReference type="InterPro" id="IPR029045">
    <property type="entry name" value="ClpP/crotonase-like_dom_sf"/>
</dbReference>
<dbReference type="SUPFAM" id="SSF50156">
    <property type="entry name" value="PDZ domain-like"/>
    <property type="match status" value="1"/>
</dbReference>
<comment type="caution">
    <text evidence="7">The sequence shown here is derived from an EMBL/GenBank/DDBJ whole genome shotgun (WGS) entry which is preliminary data.</text>
</comment>
<dbReference type="PANTHER" id="PTHR32060">
    <property type="entry name" value="TAIL-SPECIFIC PROTEASE"/>
    <property type="match status" value="1"/>
</dbReference>
<dbReference type="InterPro" id="IPR036034">
    <property type="entry name" value="PDZ_sf"/>
</dbReference>
<accession>A0A2H3NR04</accession>
<dbReference type="CDD" id="cd06782">
    <property type="entry name" value="cpPDZ_CPP-like"/>
    <property type="match status" value="1"/>
</dbReference>
<dbReference type="AlphaFoldDB" id="A0A2H3NR04"/>
<sequence length="546" mass="59856">MMRIDTRHTYIWGGWVVAALVGLLVGFGMARSQTDADVRKSIQIWSAAFEEVVNTYVDPVDAQDFMEVGLQAMLSELDPYTAYISEDERATVEALTQGRYIGVGAQVERRGRHVVVESVVQGSTAEQQGLSIGDVVTHIDGASVEDWSIHRVRGALRGESGSTVTLSILRMGETPDTVTLDRTPVELAAVPYSGFIGGVHEGMGYVRIERFTQQAAHEVEEAIADLEDSAPVKGLVLDVRDNPGGLLEAAVDVGALFLDRGRVVVSTRGRTERSARTYRNTTTPAHPDMPLVLLVNGRSASASEILAGALQDHDRGVVLGQTTFGKGLVQVIRSLPHGASLKMTTARYYTPSGRSIQAETTDVMQETMHTAAFRTDSGRLIRERHGIEPDVPIDDNYASPLEEALQREGAFFRFASRVARTHPHPPAGGWDSDELLNEFRAWVESESIPVQTEAQRALQPIDSLVVADHPEADAQLDRLREALDASVEGQFDAHADLIVAQLLSEIRSRYLTSRGYYAATLAEDEMVQEATRLLNDERRYVTVLNP</sequence>
<dbReference type="SUPFAM" id="SSF52096">
    <property type="entry name" value="ClpP/crotonase"/>
    <property type="match status" value="1"/>
</dbReference>
<dbReference type="Gene3D" id="2.30.42.10">
    <property type="match status" value="1"/>
</dbReference>
<keyword evidence="8" id="KW-1185">Reference proteome</keyword>
<feature type="domain" description="PDZ" evidence="6">
    <location>
        <begin position="89"/>
        <end position="157"/>
    </location>
</feature>
<dbReference type="Pfam" id="PF03572">
    <property type="entry name" value="Peptidase_S41"/>
    <property type="match status" value="1"/>
</dbReference>
<dbReference type="InterPro" id="IPR041489">
    <property type="entry name" value="PDZ_6"/>
</dbReference>
<dbReference type="Proteomes" id="UP000221024">
    <property type="component" value="Unassembled WGS sequence"/>
</dbReference>
<dbReference type="InterPro" id="IPR005151">
    <property type="entry name" value="Tail-specific_protease"/>
</dbReference>
<dbReference type="GO" id="GO:0006508">
    <property type="term" value="P:proteolysis"/>
    <property type="evidence" value="ECO:0007669"/>
    <property type="project" value="UniProtKB-KW"/>
</dbReference>
<dbReference type="SMART" id="SM00245">
    <property type="entry name" value="TSPc"/>
    <property type="match status" value="1"/>
</dbReference>
<name>A0A2H3NR04_9BACT</name>
<dbReference type="CDD" id="cd07560">
    <property type="entry name" value="Peptidase_S41_CPP"/>
    <property type="match status" value="1"/>
</dbReference>
<dbReference type="InterPro" id="IPR004447">
    <property type="entry name" value="Peptidase_S41A"/>
</dbReference>
<keyword evidence="2 5" id="KW-0645">Protease</keyword>
<evidence type="ECO:0000256" key="1">
    <source>
        <dbReference type="ARBA" id="ARBA00009179"/>
    </source>
</evidence>
<proteinExistence type="inferred from homology"/>
<evidence type="ECO:0000313" key="8">
    <source>
        <dbReference type="Proteomes" id="UP000221024"/>
    </source>
</evidence>
<dbReference type="PANTHER" id="PTHR32060:SF22">
    <property type="entry name" value="CARBOXYL-TERMINAL-PROCESSING PEPTIDASE 3, CHLOROPLASTIC"/>
    <property type="match status" value="1"/>
</dbReference>
<evidence type="ECO:0000256" key="2">
    <source>
        <dbReference type="ARBA" id="ARBA00022670"/>
    </source>
</evidence>
<keyword evidence="3 5" id="KW-0378">Hydrolase</keyword>
<evidence type="ECO:0000256" key="4">
    <source>
        <dbReference type="ARBA" id="ARBA00022825"/>
    </source>
</evidence>
<comment type="similarity">
    <text evidence="1 5">Belongs to the peptidase S41A family.</text>
</comment>
<dbReference type="Pfam" id="PF17820">
    <property type="entry name" value="PDZ_6"/>
    <property type="match status" value="1"/>
</dbReference>
<dbReference type="PROSITE" id="PS50106">
    <property type="entry name" value="PDZ"/>
    <property type="match status" value="1"/>
</dbReference>
<keyword evidence="4 5" id="KW-0720">Serine protease</keyword>
<organism evidence="7 8">
    <name type="scientific">Longimonas halophila</name>
    <dbReference type="NCBI Taxonomy" id="1469170"/>
    <lineage>
        <taxon>Bacteria</taxon>
        <taxon>Pseudomonadati</taxon>
        <taxon>Rhodothermota</taxon>
        <taxon>Rhodothermia</taxon>
        <taxon>Rhodothermales</taxon>
        <taxon>Salisaetaceae</taxon>
        <taxon>Longimonas</taxon>
    </lineage>
</organism>
<dbReference type="GO" id="GO:0004175">
    <property type="term" value="F:endopeptidase activity"/>
    <property type="evidence" value="ECO:0007669"/>
    <property type="project" value="TreeGrafter"/>
</dbReference>
<dbReference type="Gene3D" id="3.90.226.10">
    <property type="entry name" value="2-enoyl-CoA Hydratase, Chain A, domain 1"/>
    <property type="match status" value="1"/>
</dbReference>
<evidence type="ECO:0000256" key="5">
    <source>
        <dbReference type="RuleBase" id="RU004404"/>
    </source>
</evidence>
<dbReference type="InterPro" id="IPR001478">
    <property type="entry name" value="PDZ"/>
</dbReference>
<protein>
    <submittedName>
        <fullName evidence="7">Carboxyl-terminal protease</fullName>
    </submittedName>
</protein>
<dbReference type="GO" id="GO:0008236">
    <property type="term" value="F:serine-type peptidase activity"/>
    <property type="evidence" value="ECO:0007669"/>
    <property type="project" value="UniProtKB-KW"/>
</dbReference>
<reference evidence="7 8" key="1">
    <citation type="submission" date="2017-10" db="EMBL/GenBank/DDBJ databases">
        <title>Draft genome of Longimonas halophila.</title>
        <authorList>
            <person name="Goh K.M."/>
            <person name="Shamsir M.S."/>
            <person name="Lim S.W."/>
        </authorList>
    </citation>
    <scope>NUCLEOTIDE SEQUENCE [LARGE SCALE GENOMIC DNA]</scope>
    <source>
        <strain evidence="7 8">KCTC 42399</strain>
    </source>
</reference>
<dbReference type="OrthoDB" id="9812068at2"/>